<comment type="caution">
    <text evidence="2">The sequence shown here is derived from an EMBL/GenBank/DDBJ whole genome shotgun (WGS) entry which is preliminary data.</text>
</comment>
<keyword evidence="1" id="KW-1133">Transmembrane helix</keyword>
<feature type="transmembrane region" description="Helical" evidence="1">
    <location>
        <begin position="67"/>
        <end position="90"/>
    </location>
</feature>
<keyword evidence="1" id="KW-0812">Transmembrane</keyword>
<protein>
    <submittedName>
        <fullName evidence="2">Membrane protein</fullName>
    </submittedName>
</protein>
<gene>
    <name evidence="2" type="ORF">CD33_06220</name>
</gene>
<feature type="transmembrane region" description="Helical" evidence="1">
    <location>
        <begin position="20"/>
        <end position="47"/>
    </location>
</feature>
<dbReference type="EMBL" id="JPVO01000045">
    <property type="protein sequence ID" value="KGR76461.1"/>
    <property type="molecule type" value="Genomic_DNA"/>
</dbReference>
<organism evidence="2 3">
    <name type="scientific">Ureibacillus sinduriensis BLB-1 = JCM 15800</name>
    <dbReference type="NCBI Taxonomy" id="1384057"/>
    <lineage>
        <taxon>Bacteria</taxon>
        <taxon>Bacillati</taxon>
        <taxon>Bacillota</taxon>
        <taxon>Bacilli</taxon>
        <taxon>Bacillales</taxon>
        <taxon>Caryophanaceae</taxon>
        <taxon>Ureibacillus</taxon>
    </lineage>
</organism>
<evidence type="ECO:0000256" key="1">
    <source>
        <dbReference type="SAM" id="Phobius"/>
    </source>
</evidence>
<name>A0A0A3HV36_9BACL</name>
<dbReference type="RefSeq" id="WP_036199027.1">
    <property type="nucleotide sequence ID" value="NZ_AVCY01000011.1"/>
</dbReference>
<evidence type="ECO:0000313" key="2">
    <source>
        <dbReference type="EMBL" id="KGR76461.1"/>
    </source>
</evidence>
<sequence>MAVILKWVSGGLEALLGIPLIGGTIIIALSYFPLLVMLILHIATLIVCKKEGKSKVGSILGIVTNTLAWIPFLGMAMHIITAVILLISAYQDGKKTLIG</sequence>
<keyword evidence="1" id="KW-0472">Membrane</keyword>
<dbReference type="Proteomes" id="UP000030408">
    <property type="component" value="Unassembled WGS sequence"/>
</dbReference>
<dbReference type="STRING" id="1384057.CD33_06220"/>
<dbReference type="AlphaFoldDB" id="A0A0A3HV36"/>
<accession>A0A0A3HV36</accession>
<reference evidence="2 3" key="1">
    <citation type="submission" date="2014-02" db="EMBL/GenBank/DDBJ databases">
        <title>Draft genome sequence of Lysinibacillus sinduriensis JCM 15800.</title>
        <authorList>
            <person name="Zhang F."/>
            <person name="Wang G."/>
            <person name="Zhang L."/>
        </authorList>
    </citation>
    <scope>NUCLEOTIDE SEQUENCE [LARGE SCALE GENOMIC DNA]</scope>
    <source>
        <strain evidence="2 3">JCM 15800</strain>
    </source>
</reference>
<evidence type="ECO:0000313" key="3">
    <source>
        <dbReference type="Proteomes" id="UP000030408"/>
    </source>
</evidence>
<keyword evidence="3" id="KW-1185">Reference proteome</keyword>
<proteinExistence type="predicted"/>
<dbReference type="eggNOG" id="ENOG50331FV">
    <property type="taxonomic scope" value="Bacteria"/>
</dbReference>